<gene>
    <name evidence="2" type="ORF">A2975_02640</name>
</gene>
<dbReference type="STRING" id="1802525.A2975_02640"/>
<dbReference type="SUPFAM" id="SSF109604">
    <property type="entry name" value="HD-domain/PDEase-like"/>
    <property type="match status" value="1"/>
</dbReference>
<name>A0A1F8C394_9BACT</name>
<feature type="domain" description="HD" evidence="1">
    <location>
        <begin position="33"/>
        <end position="130"/>
    </location>
</feature>
<sequence>MSERAVRTPLVEAAREHFIKFFREGSLIYPYLLKHIEEVEKWTLIILEDHPEADKETVLLSVWLHDIGHTFGDKQIDHAEKSAYETLEFLDQMGASREKIINVTHCVRSHRCKDVIPNSLEAKILATADSASHLTDVNYIIHAQEGDLEYAKGKIRRDLRDIEQFQLLNPKLLEQLQNIGRGWETILANWPFVDTQPFTN</sequence>
<protein>
    <recommendedName>
        <fullName evidence="1">HD domain-containing protein</fullName>
    </recommendedName>
</protein>
<dbReference type="InterPro" id="IPR006674">
    <property type="entry name" value="HD_domain"/>
</dbReference>
<proteinExistence type="predicted"/>
<comment type="caution">
    <text evidence="2">The sequence shown here is derived from an EMBL/GenBank/DDBJ whole genome shotgun (WGS) entry which is preliminary data.</text>
</comment>
<dbReference type="Proteomes" id="UP000178429">
    <property type="component" value="Unassembled WGS sequence"/>
</dbReference>
<evidence type="ECO:0000313" key="3">
    <source>
        <dbReference type="Proteomes" id="UP000178429"/>
    </source>
</evidence>
<dbReference type="Gene3D" id="1.10.3210.10">
    <property type="entry name" value="Hypothetical protein af1432"/>
    <property type="match status" value="1"/>
</dbReference>
<reference evidence="2 3" key="1">
    <citation type="journal article" date="2016" name="Nat. Commun.">
        <title>Thousands of microbial genomes shed light on interconnected biogeochemical processes in an aquifer system.</title>
        <authorList>
            <person name="Anantharaman K."/>
            <person name="Brown C.T."/>
            <person name="Hug L.A."/>
            <person name="Sharon I."/>
            <person name="Castelle C.J."/>
            <person name="Probst A.J."/>
            <person name="Thomas B.C."/>
            <person name="Singh A."/>
            <person name="Wilkins M.J."/>
            <person name="Karaoz U."/>
            <person name="Brodie E.L."/>
            <person name="Williams K.H."/>
            <person name="Hubbard S.S."/>
            <person name="Banfield J.F."/>
        </authorList>
    </citation>
    <scope>NUCLEOTIDE SEQUENCE [LARGE SCALE GENOMIC DNA]</scope>
</reference>
<dbReference type="EMBL" id="MGHL01000002">
    <property type="protein sequence ID" value="OGM70763.1"/>
    <property type="molecule type" value="Genomic_DNA"/>
</dbReference>
<dbReference type="AlphaFoldDB" id="A0A1F8C394"/>
<evidence type="ECO:0000313" key="2">
    <source>
        <dbReference type="EMBL" id="OGM70763.1"/>
    </source>
</evidence>
<accession>A0A1F8C394</accession>
<organism evidence="2 3">
    <name type="scientific">Candidatus Woesebacteria bacterium RIFCSPLOWO2_01_FULL_44_14</name>
    <dbReference type="NCBI Taxonomy" id="1802525"/>
    <lineage>
        <taxon>Bacteria</taxon>
        <taxon>Candidatus Woeseibacteriota</taxon>
    </lineage>
</organism>
<evidence type="ECO:0000259" key="1">
    <source>
        <dbReference type="Pfam" id="PF01966"/>
    </source>
</evidence>
<dbReference type="Pfam" id="PF01966">
    <property type="entry name" value="HD"/>
    <property type="match status" value="1"/>
</dbReference>